<evidence type="ECO:0000256" key="1">
    <source>
        <dbReference type="ARBA" id="ARBA00022723"/>
    </source>
</evidence>
<dbReference type="InterPro" id="IPR050731">
    <property type="entry name" value="HRD1_E3_ubiq-ligases"/>
</dbReference>
<sequence length="377" mass="44347">MVQLSATVYIIRGILRSLFHSTTTILYFIIFGQKLFEIQTPKGQSINFAKQENLSAGIFLRIYMIGHMFTTILNVISIFMARKILSAVYKGMFYYSIMMLIDELFDTNRRRNNQSYFGTQVPQHIMDIIDLDQQNHQFKDVIKNLKMFKLTERTMEKLKNSTESKYEFTCSICFDNLKLEDEVIETYCDKEVEYKLDDVVIKKKIPHIFHSKCILVWLGKGHLSCPLCRTQLYQKLIQLNTNFSQRIDQNVRVEQDSHQLRIQYGRDLERDETDLENMDEQALQQQQQQQQQWQLQNLEQQSISIAQAQNNSSQIPRDIHQRESLEIQQQLAQVSINDVNLIVRSNAERVDESSLLMDQDFNDVEERSSANMDVVVK</sequence>
<evidence type="ECO:0000256" key="3">
    <source>
        <dbReference type="ARBA" id="ARBA00022833"/>
    </source>
</evidence>
<evidence type="ECO:0000256" key="4">
    <source>
        <dbReference type="PROSITE-ProRule" id="PRU00175"/>
    </source>
</evidence>
<evidence type="ECO:0000259" key="7">
    <source>
        <dbReference type="PROSITE" id="PS50089"/>
    </source>
</evidence>
<evidence type="ECO:0000256" key="2">
    <source>
        <dbReference type="ARBA" id="ARBA00022771"/>
    </source>
</evidence>
<accession>A0A078A6B8</accession>
<proteinExistence type="predicted"/>
<keyword evidence="6" id="KW-1133">Transmembrane helix</keyword>
<keyword evidence="5" id="KW-0175">Coiled coil</keyword>
<keyword evidence="2 4" id="KW-0863">Zinc-finger</keyword>
<organism evidence="8 9">
    <name type="scientific">Stylonychia lemnae</name>
    <name type="common">Ciliate</name>
    <dbReference type="NCBI Taxonomy" id="5949"/>
    <lineage>
        <taxon>Eukaryota</taxon>
        <taxon>Sar</taxon>
        <taxon>Alveolata</taxon>
        <taxon>Ciliophora</taxon>
        <taxon>Intramacronucleata</taxon>
        <taxon>Spirotrichea</taxon>
        <taxon>Stichotrichia</taxon>
        <taxon>Sporadotrichida</taxon>
        <taxon>Oxytrichidae</taxon>
        <taxon>Stylonychinae</taxon>
        <taxon>Stylonychia</taxon>
    </lineage>
</organism>
<gene>
    <name evidence="8" type="primary">Contig8408.g424</name>
    <name evidence="8" type="ORF">STYLEM_6089</name>
</gene>
<dbReference type="GO" id="GO:0043161">
    <property type="term" value="P:proteasome-mediated ubiquitin-dependent protein catabolic process"/>
    <property type="evidence" value="ECO:0007669"/>
    <property type="project" value="TreeGrafter"/>
</dbReference>
<dbReference type="GO" id="GO:0061630">
    <property type="term" value="F:ubiquitin protein ligase activity"/>
    <property type="evidence" value="ECO:0007669"/>
    <property type="project" value="TreeGrafter"/>
</dbReference>
<name>A0A078A6B8_STYLE</name>
<dbReference type="GO" id="GO:0012505">
    <property type="term" value="C:endomembrane system"/>
    <property type="evidence" value="ECO:0007669"/>
    <property type="project" value="TreeGrafter"/>
</dbReference>
<dbReference type="SUPFAM" id="SSF57850">
    <property type="entry name" value="RING/U-box"/>
    <property type="match status" value="1"/>
</dbReference>
<dbReference type="EMBL" id="CCKQ01005856">
    <property type="protein sequence ID" value="CDW77120.1"/>
    <property type="molecule type" value="Genomic_DNA"/>
</dbReference>
<feature type="coiled-coil region" evidence="5">
    <location>
        <begin position="268"/>
        <end position="301"/>
    </location>
</feature>
<keyword evidence="6" id="KW-0472">Membrane</keyword>
<protein>
    <recommendedName>
        <fullName evidence="7">RING-type domain-containing protein</fullName>
    </recommendedName>
</protein>
<evidence type="ECO:0000256" key="5">
    <source>
        <dbReference type="SAM" id="Coils"/>
    </source>
</evidence>
<dbReference type="OrthoDB" id="9984778at2759"/>
<dbReference type="PANTHER" id="PTHR22763">
    <property type="entry name" value="RING ZINC FINGER PROTEIN"/>
    <property type="match status" value="1"/>
</dbReference>
<keyword evidence="6" id="KW-0812">Transmembrane</keyword>
<evidence type="ECO:0000313" key="8">
    <source>
        <dbReference type="EMBL" id="CDW77120.1"/>
    </source>
</evidence>
<feature type="domain" description="RING-type" evidence="7">
    <location>
        <begin position="170"/>
        <end position="229"/>
    </location>
</feature>
<dbReference type="InterPro" id="IPR001841">
    <property type="entry name" value="Znf_RING"/>
</dbReference>
<reference evidence="8 9" key="1">
    <citation type="submission" date="2014-06" db="EMBL/GenBank/DDBJ databases">
        <authorList>
            <person name="Swart Estienne"/>
        </authorList>
    </citation>
    <scope>NUCLEOTIDE SEQUENCE [LARGE SCALE GENOMIC DNA]</scope>
    <source>
        <strain evidence="8 9">130c</strain>
    </source>
</reference>
<keyword evidence="9" id="KW-1185">Reference proteome</keyword>
<dbReference type="PROSITE" id="PS50089">
    <property type="entry name" value="ZF_RING_2"/>
    <property type="match status" value="1"/>
</dbReference>
<feature type="transmembrane region" description="Helical" evidence="6">
    <location>
        <begin position="87"/>
        <end position="105"/>
    </location>
</feature>
<dbReference type="PANTHER" id="PTHR22763:SF192">
    <property type="entry name" value="RING-TYPE DOMAIN-CONTAINING PROTEIN"/>
    <property type="match status" value="1"/>
</dbReference>
<evidence type="ECO:0000313" key="9">
    <source>
        <dbReference type="Proteomes" id="UP000039865"/>
    </source>
</evidence>
<feature type="transmembrane region" description="Helical" evidence="6">
    <location>
        <begin position="6"/>
        <end position="30"/>
    </location>
</feature>
<dbReference type="Proteomes" id="UP000039865">
    <property type="component" value="Unassembled WGS sequence"/>
</dbReference>
<dbReference type="GO" id="GO:0008270">
    <property type="term" value="F:zinc ion binding"/>
    <property type="evidence" value="ECO:0007669"/>
    <property type="project" value="UniProtKB-KW"/>
</dbReference>
<dbReference type="InterPro" id="IPR013083">
    <property type="entry name" value="Znf_RING/FYVE/PHD"/>
</dbReference>
<dbReference type="AlphaFoldDB" id="A0A078A6B8"/>
<keyword evidence="1" id="KW-0479">Metal-binding</keyword>
<dbReference type="InParanoid" id="A0A078A6B8"/>
<feature type="transmembrane region" description="Helical" evidence="6">
    <location>
        <begin position="58"/>
        <end position="81"/>
    </location>
</feature>
<keyword evidence="3" id="KW-0862">Zinc</keyword>
<evidence type="ECO:0000256" key="6">
    <source>
        <dbReference type="SAM" id="Phobius"/>
    </source>
</evidence>
<dbReference type="Gene3D" id="3.30.40.10">
    <property type="entry name" value="Zinc/RING finger domain, C3HC4 (zinc finger)"/>
    <property type="match status" value="1"/>
</dbReference>